<keyword evidence="2 4" id="KW-0378">Hydrolase</keyword>
<evidence type="ECO:0000259" key="9">
    <source>
        <dbReference type="PROSITE" id="PS51764"/>
    </source>
</evidence>
<dbReference type="GO" id="GO:0016985">
    <property type="term" value="F:mannan endo-1,4-beta-mannosidase activity"/>
    <property type="evidence" value="ECO:0007669"/>
    <property type="project" value="UniProtKB-UniRule"/>
</dbReference>
<sequence>MVFGTLALLVGACSWVACGPTSSAVSKTAPENSIVLQLQAKKGKGILFGHQDDLAYGVGWEYIDGESDVKRVAGDYPALFGWELGGLELGHEVNLDSVPFSKMKELAVWGFEHGAINTFSWHPHSPIDSINAWHGDSVVVKHILPGGTYHAQFDQQLDRIAAFFLDLKDKAGQPVPFIFRPWHEMDGGWFWWGSKACSPAELKALFRYTIEYLRKKGLSQMVVAYSPDRNFDTPEEYLQWYPGDDIVDILGMDNYYDLGRVGGEKEAIRKIHIVIDLAKGKNKLAALTETGLELVSDSSWYSQTLGAVLKDSTVQKELSYVMVWRNDSKKHFFFPYPGHPAADDVKNLLDQPNILLLDEFNQLKK</sequence>
<dbReference type="SUPFAM" id="SSF51445">
    <property type="entry name" value="(Trans)glycosidases"/>
    <property type="match status" value="1"/>
</dbReference>
<dbReference type="GO" id="GO:0005576">
    <property type="term" value="C:extracellular region"/>
    <property type="evidence" value="ECO:0007669"/>
    <property type="project" value="UniProtKB-SubCell"/>
</dbReference>
<evidence type="ECO:0000313" key="11">
    <source>
        <dbReference type="Proteomes" id="UP000283387"/>
    </source>
</evidence>
<dbReference type="InterPro" id="IPR000805">
    <property type="entry name" value="Glyco_hydro_26"/>
</dbReference>
<dbReference type="PIRSF" id="PIRSF018168">
    <property type="entry name" value="Mannan-1_4-beta-mannosidase"/>
    <property type="match status" value="1"/>
</dbReference>
<dbReference type="PANTHER" id="PTHR40079">
    <property type="entry name" value="MANNAN ENDO-1,4-BETA-MANNOSIDASE E-RELATED"/>
    <property type="match status" value="1"/>
</dbReference>
<keyword evidence="4" id="KW-0964">Secreted</keyword>
<evidence type="ECO:0000256" key="2">
    <source>
        <dbReference type="ARBA" id="ARBA00022801"/>
    </source>
</evidence>
<comment type="subcellular location">
    <subcellularLocation>
        <location evidence="4">Secreted</location>
    </subcellularLocation>
</comment>
<dbReference type="Proteomes" id="UP000283387">
    <property type="component" value="Unassembled WGS sequence"/>
</dbReference>
<feature type="binding site" evidence="6">
    <location>
        <position position="255"/>
    </location>
    <ligand>
        <name>substrate</name>
    </ligand>
</feature>
<dbReference type="PROSITE" id="PS51764">
    <property type="entry name" value="GH26"/>
    <property type="match status" value="1"/>
</dbReference>
<gene>
    <name evidence="10" type="ORF">BC643_0984</name>
</gene>
<organism evidence="10 11">
    <name type="scientific">Mangrovibacterium diazotrophicum</name>
    <dbReference type="NCBI Taxonomy" id="1261403"/>
    <lineage>
        <taxon>Bacteria</taxon>
        <taxon>Pseudomonadati</taxon>
        <taxon>Bacteroidota</taxon>
        <taxon>Bacteroidia</taxon>
        <taxon>Marinilabiliales</taxon>
        <taxon>Prolixibacteraceae</taxon>
        <taxon>Mangrovibacterium</taxon>
    </lineage>
</organism>
<evidence type="ECO:0000256" key="3">
    <source>
        <dbReference type="ARBA" id="ARBA00023295"/>
    </source>
</evidence>
<reference evidence="10 11" key="1">
    <citation type="submission" date="2018-09" db="EMBL/GenBank/DDBJ databases">
        <title>Genomic Encyclopedia of Archaeal and Bacterial Type Strains, Phase II (KMG-II): from individual species to whole genera.</title>
        <authorList>
            <person name="Goeker M."/>
        </authorList>
    </citation>
    <scope>NUCLEOTIDE SEQUENCE [LARGE SCALE GENOMIC DNA]</scope>
    <source>
        <strain evidence="10 11">DSM 27148</strain>
    </source>
</reference>
<evidence type="ECO:0000256" key="5">
    <source>
        <dbReference type="PIRSR" id="PIRSR018168-1"/>
    </source>
</evidence>
<protein>
    <recommendedName>
        <fullName evidence="4">Mannan endo-1,4-beta-mannosidase</fullName>
        <ecNumber evidence="4">3.2.1.78</ecNumber>
    </recommendedName>
</protein>
<dbReference type="Gene3D" id="3.20.20.80">
    <property type="entry name" value="Glycosidases"/>
    <property type="match status" value="1"/>
</dbReference>
<name>A0A419W5B7_9BACT</name>
<feature type="site" description="Plays an important role in maintaining the position of the catalytic nucleophile" evidence="7">
    <location>
        <position position="183"/>
    </location>
</feature>
<keyword evidence="4" id="KW-0119">Carbohydrate metabolism</keyword>
<dbReference type="InterPro" id="IPR016714">
    <property type="entry name" value="MANB/E"/>
</dbReference>
<keyword evidence="3 4" id="KW-0326">Glycosidase</keyword>
<dbReference type="PANTHER" id="PTHR40079:SF4">
    <property type="entry name" value="GH26 DOMAIN-CONTAINING PROTEIN-RELATED"/>
    <property type="match status" value="1"/>
</dbReference>
<evidence type="ECO:0000256" key="6">
    <source>
        <dbReference type="PIRSR" id="PIRSR018168-2"/>
    </source>
</evidence>
<dbReference type="AlphaFoldDB" id="A0A419W5B7"/>
<feature type="chain" id="PRO_5018825334" description="Mannan endo-1,4-beta-mannosidase" evidence="4">
    <location>
        <begin position="24"/>
        <end position="365"/>
    </location>
</feature>
<dbReference type="EMBL" id="RAPN01000001">
    <property type="protein sequence ID" value="RKD90643.1"/>
    <property type="molecule type" value="Genomic_DNA"/>
</dbReference>
<dbReference type="InterPro" id="IPR022790">
    <property type="entry name" value="GH26_dom"/>
</dbReference>
<feature type="binding site" evidence="6">
    <location>
        <position position="189"/>
    </location>
    <ligand>
        <name>substrate</name>
    </ligand>
</feature>
<keyword evidence="4" id="KW-0732">Signal</keyword>
<dbReference type="PRINTS" id="PR00739">
    <property type="entry name" value="GLHYDRLASE26"/>
</dbReference>
<dbReference type="EC" id="3.2.1.78" evidence="4"/>
<comment type="caution">
    <text evidence="10">The sequence shown here is derived from an EMBL/GenBank/DDBJ whole genome shotgun (WGS) entry which is preliminary data.</text>
</comment>
<comment type="similarity">
    <text evidence="1 4 8">Belongs to the glycosyl hydrolase 26 family.</text>
</comment>
<keyword evidence="11" id="KW-1185">Reference proteome</keyword>
<feature type="domain" description="GH26" evidence="9">
    <location>
        <begin position="29"/>
        <end position="358"/>
    </location>
</feature>
<evidence type="ECO:0000256" key="8">
    <source>
        <dbReference type="PROSITE-ProRule" id="PRU01100"/>
    </source>
</evidence>
<dbReference type="GO" id="GO:0006080">
    <property type="term" value="P:substituted mannan metabolic process"/>
    <property type="evidence" value="ECO:0007669"/>
    <property type="project" value="UniProtKB-UniRule"/>
</dbReference>
<evidence type="ECO:0000256" key="1">
    <source>
        <dbReference type="ARBA" id="ARBA00007754"/>
    </source>
</evidence>
<dbReference type="InterPro" id="IPR017853">
    <property type="entry name" value="GH"/>
</dbReference>
<comment type="catalytic activity">
    <reaction evidence="4">
        <text>Random hydrolysis of (1-&gt;4)-beta-D-mannosidic linkages in mannans, galactomannans and glucomannans.</text>
        <dbReference type="EC" id="3.2.1.78"/>
    </reaction>
</comment>
<evidence type="ECO:0000313" key="10">
    <source>
        <dbReference type="EMBL" id="RKD90643.1"/>
    </source>
</evidence>
<evidence type="ECO:0000256" key="4">
    <source>
        <dbReference type="PIRNR" id="PIRNR018168"/>
    </source>
</evidence>
<proteinExistence type="inferred from homology"/>
<feature type="active site" description="Nucleophile" evidence="5 8">
    <location>
        <position position="289"/>
    </location>
</feature>
<feature type="binding site" evidence="6">
    <location>
        <position position="122"/>
    </location>
    <ligand>
        <name>substrate</name>
    </ligand>
</feature>
<feature type="active site" description="Proton donor" evidence="5 8">
    <location>
        <position position="184"/>
    </location>
</feature>
<evidence type="ECO:0000256" key="7">
    <source>
        <dbReference type="PIRSR" id="PIRSR018168-3"/>
    </source>
</evidence>
<accession>A0A419W5B7</accession>
<dbReference type="Pfam" id="PF02156">
    <property type="entry name" value="Glyco_hydro_26"/>
    <property type="match status" value="1"/>
</dbReference>
<feature type="signal peptide" evidence="4">
    <location>
        <begin position="1"/>
        <end position="23"/>
    </location>
</feature>